<reference evidence="2" key="1">
    <citation type="journal article" date="2019" name="Int. J. Syst. Evol. Microbiol.">
        <title>The Global Catalogue of Microorganisms (GCM) 10K type strain sequencing project: providing services to taxonomists for standard genome sequencing and annotation.</title>
        <authorList>
            <consortium name="The Broad Institute Genomics Platform"/>
            <consortium name="The Broad Institute Genome Sequencing Center for Infectious Disease"/>
            <person name="Wu L."/>
            <person name="Ma J."/>
        </authorList>
    </citation>
    <scope>NUCLEOTIDE SEQUENCE [LARGE SCALE GENOMIC DNA]</scope>
    <source>
        <strain evidence="2">IBRC-M 10813</strain>
    </source>
</reference>
<gene>
    <name evidence="1" type="ORF">ACFOUO_15760</name>
</gene>
<keyword evidence="2" id="KW-1185">Reference proteome</keyword>
<dbReference type="InterPro" id="IPR011009">
    <property type="entry name" value="Kinase-like_dom_sf"/>
</dbReference>
<proteinExistence type="predicted"/>
<organism evidence="1 2">
    <name type="scientific">Salinithrix halophila</name>
    <dbReference type="NCBI Taxonomy" id="1485204"/>
    <lineage>
        <taxon>Bacteria</taxon>
        <taxon>Bacillati</taxon>
        <taxon>Bacillota</taxon>
        <taxon>Bacilli</taxon>
        <taxon>Bacillales</taxon>
        <taxon>Thermoactinomycetaceae</taxon>
        <taxon>Salinithrix</taxon>
    </lineage>
</organism>
<protein>
    <submittedName>
        <fullName evidence="1">Uncharacterized protein</fullName>
    </submittedName>
</protein>
<dbReference type="SUPFAM" id="SSF56112">
    <property type="entry name" value="Protein kinase-like (PK-like)"/>
    <property type="match status" value="1"/>
</dbReference>
<sequence length="587" mass="66543">MIRERRRQVRYYERFQVEDALTFFNGQLIQARSPDGARVLLQEIKLVRPLPPGAQEMLGFIHHPHLLSVLDVIVEQDVVVLVHPIFSGEPLPLVVNREQPMPPSQAVNLFRKLIQTQADLAEFSIPMWTTLDPRNICLYDDEPFVLFCGLKNFTTQPKEDQRKSLLYFLLAGEHPKNVMYRRQDLSKSIRKVPPPIRHLALDILNHDDSLDEILRKTDETLSQLPQKMKASSRSNRYKRRLSPAATAAASLLILGASAGTYSAATSGILSEEVQPAEGPQKPEVQETFQFNKEEVAVRKLSEKVPFSARIEGEVIRQTASPFSVRLASPDGTSCGINVDKQGKVRLFQHQDENLHELQQSDDSFRMKAGRAYRVELLYFSGDPLRISVEDRENNQKWVAVGTIPLDKGGRVEVEGSKGTVFRSAQVTAVAREDKAKQKWMDSQRWKLLSGEGTLDKERFFLDGNAIIKARSGRDTDFAFRRDQGYTGDPLKLQLESADGSRYYVVWGKDKRLVLYREGEEEKALAETKLGWTPDRKTDVSVLTQGSLLTVRLNQDTQSQSLEYSHSEPITIRNTTITSQSDLELSSH</sequence>
<name>A0ABV8JHP0_9BACL</name>
<comment type="caution">
    <text evidence="1">The sequence shown here is derived from an EMBL/GenBank/DDBJ whole genome shotgun (WGS) entry which is preliminary data.</text>
</comment>
<evidence type="ECO:0000313" key="1">
    <source>
        <dbReference type="EMBL" id="MFC4078256.1"/>
    </source>
</evidence>
<dbReference type="EMBL" id="JBHSAP010000018">
    <property type="protein sequence ID" value="MFC4078256.1"/>
    <property type="molecule type" value="Genomic_DNA"/>
</dbReference>
<dbReference type="Proteomes" id="UP001595843">
    <property type="component" value="Unassembled WGS sequence"/>
</dbReference>
<dbReference type="RefSeq" id="WP_380706075.1">
    <property type="nucleotide sequence ID" value="NZ_JBHSAP010000018.1"/>
</dbReference>
<evidence type="ECO:0000313" key="2">
    <source>
        <dbReference type="Proteomes" id="UP001595843"/>
    </source>
</evidence>
<accession>A0ABV8JHP0</accession>